<evidence type="ECO:0000313" key="2">
    <source>
        <dbReference type="EMBL" id="MBA0554138.1"/>
    </source>
</evidence>
<dbReference type="AlphaFoldDB" id="A0A7J8LNX9"/>
<keyword evidence="1" id="KW-0812">Transmembrane</keyword>
<keyword evidence="3" id="KW-1185">Reference proteome</keyword>
<accession>A0A7J8LNX9</accession>
<dbReference type="EMBL" id="JABEZX010000004">
    <property type="protein sequence ID" value="MBA0554138.1"/>
    <property type="molecule type" value="Genomic_DNA"/>
</dbReference>
<feature type="transmembrane region" description="Helical" evidence="1">
    <location>
        <begin position="31"/>
        <end position="51"/>
    </location>
</feature>
<organism evidence="2 3">
    <name type="scientific">Gossypium lobatum</name>
    <dbReference type="NCBI Taxonomy" id="34289"/>
    <lineage>
        <taxon>Eukaryota</taxon>
        <taxon>Viridiplantae</taxon>
        <taxon>Streptophyta</taxon>
        <taxon>Embryophyta</taxon>
        <taxon>Tracheophyta</taxon>
        <taxon>Spermatophyta</taxon>
        <taxon>Magnoliopsida</taxon>
        <taxon>eudicotyledons</taxon>
        <taxon>Gunneridae</taxon>
        <taxon>Pentapetalae</taxon>
        <taxon>rosids</taxon>
        <taxon>malvids</taxon>
        <taxon>Malvales</taxon>
        <taxon>Malvaceae</taxon>
        <taxon>Malvoideae</taxon>
        <taxon>Gossypium</taxon>
    </lineage>
</organism>
<name>A0A7J8LNX9_9ROSI</name>
<protein>
    <submittedName>
        <fullName evidence="2">Uncharacterized protein</fullName>
    </submittedName>
</protein>
<dbReference type="Proteomes" id="UP000593572">
    <property type="component" value="Unassembled WGS sequence"/>
</dbReference>
<gene>
    <name evidence="2" type="ORF">Golob_013262</name>
</gene>
<keyword evidence="1" id="KW-0472">Membrane</keyword>
<reference evidence="2 3" key="1">
    <citation type="journal article" date="2019" name="Genome Biol. Evol.">
        <title>Insights into the evolution of the New World diploid cottons (Gossypium, subgenus Houzingenia) based on genome sequencing.</title>
        <authorList>
            <person name="Grover C.E."/>
            <person name="Arick M.A. 2nd"/>
            <person name="Thrash A."/>
            <person name="Conover J.L."/>
            <person name="Sanders W.S."/>
            <person name="Peterson D.G."/>
            <person name="Frelichowski J.E."/>
            <person name="Scheffler J.A."/>
            <person name="Scheffler B.E."/>
            <person name="Wendel J.F."/>
        </authorList>
    </citation>
    <scope>NUCLEOTIDE SEQUENCE [LARGE SCALE GENOMIC DNA]</scope>
    <source>
        <strain evidence="2">157</strain>
        <tissue evidence="2">Leaf</tissue>
    </source>
</reference>
<proteinExistence type="predicted"/>
<comment type="caution">
    <text evidence="2">The sequence shown here is derived from an EMBL/GenBank/DDBJ whole genome shotgun (WGS) entry which is preliminary data.</text>
</comment>
<keyword evidence="1" id="KW-1133">Transmembrane helix</keyword>
<sequence>MKKAIELTEQADTKEFKYKLQGVTMTLELELLRLCYMVVSLMLDALFALGYPKHSLSLLSSPTPFLKPL</sequence>
<evidence type="ECO:0000256" key="1">
    <source>
        <dbReference type="SAM" id="Phobius"/>
    </source>
</evidence>
<evidence type="ECO:0000313" key="3">
    <source>
        <dbReference type="Proteomes" id="UP000593572"/>
    </source>
</evidence>